<dbReference type="Pfam" id="PF00011">
    <property type="entry name" value="HSP20"/>
    <property type="match status" value="1"/>
</dbReference>
<feature type="domain" description="SHSP" evidence="3">
    <location>
        <begin position="23"/>
        <end position="72"/>
    </location>
</feature>
<accession>A0A498ITP9</accession>
<protein>
    <recommendedName>
        <fullName evidence="3">SHSP domain-containing protein</fullName>
    </recommendedName>
</protein>
<evidence type="ECO:0000256" key="1">
    <source>
        <dbReference type="ARBA" id="ARBA00023016"/>
    </source>
</evidence>
<dbReference type="InterPro" id="IPR002068">
    <property type="entry name" value="A-crystallin/Hsp20_dom"/>
</dbReference>
<dbReference type="STRING" id="3750.A0A498ITP9"/>
<keyword evidence="6" id="KW-1185">Reference proteome</keyword>
<dbReference type="SUPFAM" id="SSF49764">
    <property type="entry name" value="HSP20-like chaperones"/>
    <property type="match status" value="1"/>
</dbReference>
<evidence type="ECO:0000259" key="3">
    <source>
        <dbReference type="Pfam" id="PF00011"/>
    </source>
</evidence>
<dbReference type="PANTHER" id="PTHR11527">
    <property type="entry name" value="HEAT-SHOCK PROTEIN 20 FAMILY MEMBER"/>
    <property type="match status" value="1"/>
</dbReference>
<evidence type="ECO:0000256" key="2">
    <source>
        <dbReference type="SAM" id="SignalP"/>
    </source>
</evidence>
<name>A0A498ITP9_MALDO</name>
<evidence type="ECO:0000313" key="6">
    <source>
        <dbReference type="Proteomes" id="UP000290289"/>
    </source>
</evidence>
<proteinExistence type="predicted"/>
<dbReference type="InterPro" id="IPR031107">
    <property type="entry name" value="Small_HSP"/>
</dbReference>
<dbReference type="InterPro" id="IPR008978">
    <property type="entry name" value="HSP20-like_chaperone"/>
</dbReference>
<sequence length="90" mass="10869">MGEPNALPGIWLVVHLATNLATIQQKKDEVKVEVEDNRVLQISEEKNVEKEDKHDKWHRVVRSRGKFLKDFSFRRMQRSIRLRLPWRMEF</sequence>
<evidence type="ECO:0000313" key="4">
    <source>
        <dbReference type="EMBL" id="RXH84713.1"/>
    </source>
</evidence>
<dbReference type="Proteomes" id="UP000290289">
    <property type="component" value="Chromosome 11"/>
</dbReference>
<organism evidence="4 6">
    <name type="scientific">Malus domestica</name>
    <name type="common">Apple</name>
    <name type="synonym">Pyrus malus</name>
    <dbReference type="NCBI Taxonomy" id="3750"/>
    <lineage>
        <taxon>Eukaryota</taxon>
        <taxon>Viridiplantae</taxon>
        <taxon>Streptophyta</taxon>
        <taxon>Embryophyta</taxon>
        <taxon>Tracheophyta</taxon>
        <taxon>Spermatophyta</taxon>
        <taxon>Magnoliopsida</taxon>
        <taxon>eudicotyledons</taxon>
        <taxon>Gunneridae</taxon>
        <taxon>Pentapetalae</taxon>
        <taxon>rosids</taxon>
        <taxon>fabids</taxon>
        <taxon>Rosales</taxon>
        <taxon>Rosaceae</taxon>
        <taxon>Amygdaloideae</taxon>
        <taxon>Maleae</taxon>
        <taxon>Malus</taxon>
    </lineage>
</organism>
<dbReference type="EMBL" id="RDQH01000337">
    <property type="protein sequence ID" value="RXH84713.1"/>
    <property type="molecule type" value="Genomic_DNA"/>
</dbReference>
<gene>
    <name evidence="4" type="ORF">DVH24_032997</name>
    <name evidence="5" type="ORF">DVH24_033001</name>
</gene>
<reference evidence="4 6" key="1">
    <citation type="submission" date="2018-10" db="EMBL/GenBank/DDBJ databases">
        <title>A high-quality apple genome assembly.</title>
        <authorList>
            <person name="Hu J."/>
        </authorList>
    </citation>
    <scope>NUCLEOTIDE SEQUENCE [LARGE SCALE GENOMIC DNA]</scope>
    <source>
        <strain evidence="6">cv. HFTH1</strain>
        <tissue evidence="4">Young leaf</tissue>
    </source>
</reference>
<dbReference type="EMBL" id="RDQH01000337">
    <property type="protein sequence ID" value="RXH84717.1"/>
    <property type="molecule type" value="Genomic_DNA"/>
</dbReference>
<keyword evidence="2" id="KW-0732">Signal</keyword>
<evidence type="ECO:0000313" key="5">
    <source>
        <dbReference type="EMBL" id="RXH84717.1"/>
    </source>
</evidence>
<dbReference type="AlphaFoldDB" id="A0A498ITP9"/>
<comment type="caution">
    <text evidence="4">The sequence shown here is derived from an EMBL/GenBank/DDBJ whole genome shotgun (WGS) entry which is preliminary data.</text>
</comment>
<feature type="chain" id="PRO_5033439866" description="SHSP domain-containing protein" evidence="2">
    <location>
        <begin position="22"/>
        <end position="90"/>
    </location>
</feature>
<dbReference type="Gene3D" id="2.60.40.790">
    <property type="match status" value="1"/>
</dbReference>
<feature type="signal peptide" evidence="2">
    <location>
        <begin position="1"/>
        <end position="21"/>
    </location>
</feature>
<keyword evidence="1" id="KW-0346">Stress response</keyword>